<comment type="caution">
    <text evidence="1">The sequence shown here is derived from an EMBL/GenBank/DDBJ whole genome shotgun (WGS) entry which is preliminary data.</text>
</comment>
<organism evidence="1 2">
    <name type="scientific">Nitratidesulfovibrio oxamicus</name>
    <dbReference type="NCBI Taxonomy" id="32016"/>
    <lineage>
        <taxon>Bacteria</taxon>
        <taxon>Pseudomonadati</taxon>
        <taxon>Thermodesulfobacteriota</taxon>
        <taxon>Desulfovibrionia</taxon>
        <taxon>Desulfovibrionales</taxon>
        <taxon>Desulfovibrionaceae</taxon>
        <taxon>Nitratidesulfovibrio</taxon>
    </lineage>
</organism>
<dbReference type="SUPFAM" id="SSF54001">
    <property type="entry name" value="Cysteine proteinases"/>
    <property type="match status" value="1"/>
</dbReference>
<evidence type="ECO:0008006" key="3">
    <source>
        <dbReference type="Google" id="ProtNLM"/>
    </source>
</evidence>
<accession>A0ABS0J154</accession>
<dbReference type="EMBL" id="VRYY01000077">
    <property type="protein sequence ID" value="MBG3876145.1"/>
    <property type="molecule type" value="Genomic_DNA"/>
</dbReference>
<name>A0ABS0J154_9BACT</name>
<evidence type="ECO:0000313" key="1">
    <source>
        <dbReference type="EMBL" id="MBG3876145.1"/>
    </source>
</evidence>
<dbReference type="Proteomes" id="UP001194469">
    <property type="component" value="Unassembled WGS sequence"/>
</dbReference>
<proteinExistence type="predicted"/>
<protein>
    <recommendedName>
        <fullName evidence="3">NlpC/P60 domain-containing protein</fullName>
    </recommendedName>
</protein>
<sequence length="119" mass="13405">MCPVRRVPLYDCWGFVMALSAVFGRRVPNIVPPASAVDRHGLYERALQSGEWKELAGPEPGAVVALRTSPRHRDFVDHVGVVFDSCRFAHIQRNMQVHADRLDTSPYARLIAGFYVWNG</sequence>
<reference evidence="1 2" key="1">
    <citation type="submission" date="2019-08" db="EMBL/GenBank/DDBJ databases">
        <authorList>
            <person name="Luo N."/>
        </authorList>
    </citation>
    <scope>NUCLEOTIDE SEQUENCE [LARGE SCALE GENOMIC DNA]</scope>
    <source>
        <strain evidence="1 2">NCIMB 9442</strain>
    </source>
</reference>
<keyword evidence="2" id="KW-1185">Reference proteome</keyword>
<dbReference type="InterPro" id="IPR038765">
    <property type="entry name" value="Papain-like_cys_pep_sf"/>
</dbReference>
<dbReference type="Gene3D" id="3.90.1720.10">
    <property type="entry name" value="endopeptidase domain like (from Nostoc punctiforme)"/>
    <property type="match status" value="1"/>
</dbReference>
<evidence type="ECO:0000313" key="2">
    <source>
        <dbReference type="Proteomes" id="UP001194469"/>
    </source>
</evidence>
<gene>
    <name evidence="1" type="ORF">FVW20_03650</name>
</gene>